<gene>
    <name evidence="1" type="ORF">MAMC_02031</name>
</gene>
<dbReference type="OrthoDB" id="187089at2"/>
<organism evidence="1 2">
    <name type="scientific">Methylacidimicrobium cyclopophantes</name>
    <dbReference type="NCBI Taxonomy" id="1041766"/>
    <lineage>
        <taxon>Bacteria</taxon>
        <taxon>Pseudomonadati</taxon>
        <taxon>Verrucomicrobiota</taxon>
        <taxon>Methylacidimicrobium</taxon>
    </lineage>
</organism>
<proteinExistence type="predicted"/>
<dbReference type="AlphaFoldDB" id="A0A5E6MIW1"/>
<keyword evidence="2" id="KW-1185">Reference proteome</keyword>
<dbReference type="EMBL" id="CABFUZ020000237">
    <property type="protein sequence ID" value="VVM08278.1"/>
    <property type="molecule type" value="Genomic_DNA"/>
</dbReference>
<sequence length="238" mass="28076">MGLPPGEKDTVRGAVTIRFYRAEDREGVRRVCADTGFLGSPIDPVFEDRELFADYLTSYYTDKEPESTLVCEAEGRIVGYLTGCRNFRAKFRYHAFHNMGLFLRALMRYPFYRPASRRYLHWLLWKGWRETPRSLPSVPHFHFNILAPWRSVSRTRQMIDLFLDYLVRKGERAVCGQIVVFDRRRGEKMFERYGFRVIDRAEVTKYADRFPGSVYLCTVVKDLRENPRLYGSHSLSDE</sequence>
<evidence type="ECO:0000313" key="1">
    <source>
        <dbReference type="EMBL" id="VVM08278.1"/>
    </source>
</evidence>
<evidence type="ECO:0000313" key="2">
    <source>
        <dbReference type="Proteomes" id="UP000381693"/>
    </source>
</evidence>
<dbReference type="RefSeq" id="WP_142525922.1">
    <property type="nucleotide sequence ID" value="NZ_CABFUZ020000237.1"/>
</dbReference>
<dbReference type="SUPFAM" id="SSF55729">
    <property type="entry name" value="Acyl-CoA N-acyltransferases (Nat)"/>
    <property type="match status" value="1"/>
</dbReference>
<dbReference type="InterPro" id="IPR016181">
    <property type="entry name" value="Acyl_CoA_acyltransferase"/>
</dbReference>
<reference evidence="1" key="1">
    <citation type="submission" date="2019-09" db="EMBL/GenBank/DDBJ databases">
        <authorList>
            <person name="Cremers G."/>
        </authorList>
    </citation>
    <scope>NUCLEOTIDE SEQUENCE [LARGE SCALE GENOMIC DNA]</scope>
    <source>
        <strain evidence="1">3B</strain>
    </source>
</reference>
<dbReference type="Proteomes" id="UP000381693">
    <property type="component" value="Unassembled WGS sequence"/>
</dbReference>
<name>A0A5E6MIW1_9BACT</name>
<protein>
    <recommendedName>
        <fullName evidence="3">N-acetyltransferase domain-containing protein</fullName>
    </recommendedName>
</protein>
<comment type="caution">
    <text evidence="1">The sequence shown here is derived from an EMBL/GenBank/DDBJ whole genome shotgun (WGS) entry which is preliminary data.</text>
</comment>
<accession>A0A5E6MIW1</accession>
<dbReference type="Gene3D" id="3.40.630.30">
    <property type="match status" value="1"/>
</dbReference>
<evidence type="ECO:0008006" key="3">
    <source>
        <dbReference type="Google" id="ProtNLM"/>
    </source>
</evidence>